<dbReference type="AlphaFoldDB" id="A0A1W0X7Q3"/>
<name>A0A1W0X7Q3_HYPEX</name>
<feature type="compositionally biased region" description="Low complexity" evidence="1">
    <location>
        <begin position="237"/>
        <end position="293"/>
    </location>
</feature>
<reference evidence="3" key="1">
    <citation type="submission" date="2017-01" db="EMBL/GenBank/DDBJ databases">
        <title>Comparative genomics of anhydrobiosis in the tardigrade Hypsibius dujardini.</title>
        <authorList>
            <person name="Yoshida Y."/>
            <person name="Koutsovoulos G."/>
            <person name="Laetsch D."/>
            <person name="Stevens L."/>
            <person name="Kumar S."/>
            <person name="Horikawa D."/>
            <person name="Ishino K."/>
            <person name="Komine S."/>
            <person name="Tomita M."/>
            <person name="Blaxter M."/>
            <person name="Arakawa K."/>
        </authorList>
    </citation>
    <scope>NUCLEOTIDE SEQUENCE [LARGE SCALE GENOMIC DNA]</scope>
    <source>
        <strain evidence="3">Z151</strain>
    </source>
</reference>
<dbReference type="Proteomes" id="UP000192578">
    <property type="component" value="Unassembled WGS sequence"/>
</dbReference>
<feature type="region of interest" description="Disordered" evidence="1">
    <location>
        <begin position="237"/>
        <end position="299"/>
    </location>
</feature>
<organism evidence="2 3">
    <name type="scientific">Hypsibius exemplaris</name>
    <name type="common">Freshwater tardigrade</name>
    <dbReference type="NCBI Taxonomy" id="2072580"/>
    <lineage>
        <taxon>Eukaryota</taxon>
        <taxon>Metazoa</taxon>
        <taxon>Ecdysozoa</taxon>
        <taxon>Tardigrada</taxon>
        <taxon>Eutardigrada</taxon>
        <taxon>Parachela</taxon>
        <taxon>Hypsibioidea</taxon>
        <taxon>Hypsibiidae</taxon>
        <taxon>Hypsibius</taxon>
    </lineage>
</organism>
<evidence type="ECO:0000256" key="1">
    <source>
        <dbReference type="SAM" id="MobiDB-lite"/>
    </source>
</evidence>
<evidence type="ECO:0000313" key="2">
    <source>
        <dbReference type="EMBL" id="OQV23444.1"/>
    </source>
</evidence>
<evidence type="ECO:0008006" key="4">
    <source>
        <dbReference type="Google" id="ProtNLM"/>
    </source>
</evidence>
<dbReference type="EMBL" id="MTYJ01000011">
    <property type="protein sequence ID" value="OQV23444.1"/>
    <property type="molecule type" value="Genomic_DNA"/>
</dbReference>
<sequence>MNYDKRTDEWMGERTGERADGRTGEQMGERTDGLARHCLEGWLTKHWNIEEPAAMKRRREEYNVADDDFLSIVRRFSEHPRTAVYGGARPSSVVCKVVFEAHNGACTVNCGNQSEATCDRLDCCFQRLPDGGFTCHYSDRIAFDPKCSNVLPTSPTSTTTRVSSRGQLPSSATCMDVLQAADGGCTVDCGDQSRRRCERLRCCFLKGLDGGYACFYGDRVQPGDKCANVLAKPVSTPSITTSTTSTTTPTTTTTTSTTTSTTTPTTTTPAITTSTMTPTTTTRTTTTPTTTTTKGIPVVSPFPWPPGVSACTNDHARWSLQAGCGCSGDFTHVSRPLCYSYTGLQGATRPRGSDPNTLVDCQTTGAHGNCYSGRVCGTIGYDVNNRRVTLQAQ</sequence>
<protein>
    <recommendedName>
        <fullName evidence="4">P-type domain-containing protein</fullName>
    </recommendedName>
</protein>
<feature type="region of interest" description="Disordered" evidence="1">
    <location>
        <begin position="1"/>
        <end position="29"/>
    </location>
</feature>
<proteinExistence type="predicted"/>
<gene>
    <name evidence="2" type="ORF">BV898_02566</name>
</gene>
<keyword evidence="3" id="KW-1185">Reference proteome</keyword>
<comment type="caution">
    <text evidence="2">The sequence shown here is derived from an EMBL/GenBank/DDBJ whole genome shotgun (WGS) entry which is preliminary data.</text>
</comment>
<evidence type="ECO:0000313" key="3">
    <source>
        <dbReference type="Proteomes" id="UP000192578"/>
    </source>
</evidence>
<accession>A0A1W0X7Q3</accession>